<proteinExistence type="predicted"/>
<gene>
    <name evidence="5" type="primary">VMP03_1</name>
    <name evidence="5" type="ORF">FJT64_011275</name>
</gene>
<dbReference type="PANTHER" id="PTHR11905">
    <property type="entry name" value="ADAM A DISINTEGRIN AND METALLOPROTEASE DOMAIN"/>
    <property type="match status" value="1"/>
</dbReference>
<dbReference type="InterPro" id="IPR001590">
    <property type="entry name" value="Peptidase_M12B"/>
</dbReference>
<dbReference type="PANTHER" id="PTHR11905:SF249">
    <property type="entry name" value="SOL NARAE, ISOFORM C"/>
    <property type="match status" value="1"/>
</dbReference>
<accession>A0A6A4V7J8</accession>
<dbReference type="PROSITE" id="PS50215">
    <property type="entry name" value="ADAM_MEPRO"/>
    <property type="match status" value="1"/>
</dbReference>
<dbReference type="SUPFAM" id="SSF55486">
    <property type="entry name" value="Metalloproteases ('zincins'), catalytic domain"/>
    <property type="match status" value="1"/>
</dbReference>
<evidence type="ECO:0000256" key="3">
    <source>
        <dbReference type="SAM" id="SignalP"/>
    </source>
</evidence>
<dbReference type="AlphaFoldDB" id="A0A6A4V7J8"/>
<feature type="region of interest" description="Disordered" evidence="2">
    <location>
        <begin position="175"/>
        <end position="220"/>
    </location>
</feature>
<feature type="binding site" evidence="1">
    <location>
        <position position="433"/>
    </location>
    <ligand>
        <name>Zn(2+)</name>
        <dbReference type="ChEBI" id="CHEBI:29105"/>
        <note>catalytic</note>
    </ligand>
</feature>
<feature type="region of interest" description="Disordered" evidence="2">
    <location>
        <begin position="248"/>
        <end position="267"/>
    </location>
</feature>
<keyword evidence="6" id="KW-1185">Reference proteome</keyword>
<protein>
    <submittedName>
        <fullName evidence="5">Venom metalloproteinase 3</fullName>
    </submittedName>
</protein>
<keyword evidence="1" id="KW-0862">Zinc</keyword>
<organism evidence="5 6">
    <name type="scientific">Amphibalanus amphitrite</name>
    <name type="common">Striped barnacle</name>
    <name type="synonym">Balanus amphitrite</name>
    <dbReference type="NCBI Taxonomy" id="1232801"/>
    <lineage>
        <taxon>Eukaryota</taxon>
        <taxon>Metazoa</taxon>
        <taxon>Ecdysozoa</taxon>
        <taxon>Arthropoda</taxon>
        <taxon>Crustacea</taxon>
        <taxon>Multicrustacea</taxon>
        <taxon>Cirripedia</taxon>
        <taxon>Thoracica</taxon>
        <taxon>Thoracicalcarea</taxon>
        <taxon>Balanomorpha</taxon>
        <taxon>Balanoidea</taxon>
        <taxon>Balanidae</taxon>
        <taxon>Amphibalaninae</taxon>
        <taxon>Amphibalanus</taxon>
    </lineage>
</organism>
<evidence type="ECO:0000259" key="4">
    <source>
        <dbReference type="PROSITE" id="PS50215"/>
    </source>
</evidence>
<feature type="domain" description="Peptidase M12B" evidence="4">
    <location>
        <begin position="272"/>
        <end position="504"/>
    </location>
</feature>
<feature type="compositionally biased region" description="Basic and acidic residues" evidence="2">
    <location>
        <begin position="195"/>
        <end position="204"/>
    </location>
</feature>
<dbReference type="GO" id="GO:0006509">
    <property type="term" value="P:membrane protein ectodomain proteolysis"/>
    <property type="evidence" value="ECO:0007669"/>
    <property type="project" value="TreeGrafter"/>
</dbReference>
<dbReference type="OrthoDB" id="6360266at2759"/>
<comment type="caution">
    <text evidence="5">The sequence shown here is derived from an EMBL/GenBank/DDBJ whole genome shotgun (WGS) entry which is preliminary data.</text>
</comment>
<dbReference type="InterPro" id="IPR024079">
    <property type="entry name" value="MetalloPept_cat_dom_sf"/>
</dbReference>
<dbReference type="Gene3D" id="3.40.390.10">
    <property type="entry name" value="Collagenase (Catalytic Domain)"/>
    <property type="match status" value="1"/>
</dbReference>
<evidence type="ECO:0000256" key="1">
    <source>
        <dbReference type="PROSITE-ProRule" id="PRU00276"/>
    </source>
</evidence>
<keyword evidence="1" id="KW-0479">Metal-binding</keyword>
<feature type="signal peptide" evidence="3">
    <location>
        <begin position="1"/>
        <end position="23"/>
    </location>
</feature>
<dbReference type="EMBL" id="VIIS01001946">
    <property type="protein sequence ID" value="KAF0290566.1"/>
    <property type="molecule type" value="Genomic_DNA"/>
</dbReference>
<evidence type="ECO:0000313" key="6">
    <source>
        <dbReference type="Proteomes" id="UP000440578"/>
    </source>
</evidence>
<evidence type="ECO:0000313" key="5">
    <source>
        <dbReference type="EMBL" id="KAF0290566.1"/>
    </source>
</evidence>
<dbReference type="GO" id="GO:0004222">
    <property type="term" value="F:metalloendopeptidase activity"/>
    <property type="evidence" value="ECO:0007669"/>
    <property type="project" value="InterPro"/>
</dbReference>
<dbReference type="Pfam" id="PF13582">
    <property type="entry name" value="Reprolysin_3"/>
    <property type="match status" value="1"/>
</dbReference>
<keyword evidence="3" id="KW-0732">Signal</keyword>
<evidence type="ECO:0000256" key="2">
    <source>
        <dbReference type="SAM" id="MobiDB-lite"/>
    </source>
</evidence>
<name>A0A6A4V7J8_AMPAM</name>
<dbReference type="Proteomes" id="UP000440578">
    <property type="component" value="Unassembled WGS sequence"/>
</dbReference>
<comment type="caution">
    <text evidence="1">Lacks conserved residue(s) required for the propagation of feature annotation.</text>
</comment>
<reference evidence="5 6" key="1">
    <citation type="submission" date="2019-07" db="EMBL/GenBank/DDBJ databases">
        <title>Draft genome assembly of a fouling barnacle, Amphibalanus amphitrite (Darwin, 1854): The first reference genome for Thecostraca.</title>
        <authorList>
            <person name="Kim W."/>
        </authorList>
    </citation>
    <scope>NUCLEOTIDE SEQUENCE [LARGE SCALE GENOMIC DNA]</scope>
    <source>
        <strain evidence="5">SNU_AA5</strain>
        <tissue evidence="5">Soma without cirri and trophi</tissue>
    </source>
</reference>
<sequence>MACILLQVLVCLWVSAALQASSADELATAASHTAPRHTLHLHLSVDELRHVFAVERHEDVPEYDLFHVSSRRKRSLNGRHRRSVHVQAFGDQIDLDLEMNREIDNHIRLFYADGADNDINIERVEGDTDMYVGEPYQDVSREAALLVNHADDDTLQLNGVVSDLVIAPAPRRVHHHYPSSHDDDALLADDQEPLDGSKSHDSTARLRQRRSTPPVTRGLHVIYKRAASPSSATGSAPIDHEDSLLVEKEPAASDSDPITKSSSRQKRDTSDLYPEVLLIVDYETYAAHNFQAKAVKRYLMSFMNAVDLRYKSVRYPSITLKVAGIVISKTKSATPYLEKHMIGGKALSAIAALESIGQYLYTEKRLPSYDLAMVLTKRDMCTPSGPWGLCNKITAGYAYVGGGCSISRYFHKINSVALVEDSTGFSGIIVAAHEIGHLLGAVHDGSPPAAYLGGPGASSCPWRDGYIMSDLRRDHRGLQWSVCSLNQFAHFASDERSRCMHNYPSKSGHLKSGTALPGKLLSVDAQCKRDRGSSACFKDQRVCAEAVLLRAVQRLLRVVPAGGRGLRLRPRPALYQRVPVFTPGRVLVWKEAPRNDSRSAVIGDELGAAVSDLRATGAANTRS</sequence>
<dbReference type="GO" id="GO:0046872">
    <property type="term" value="F:metal ion binding"/>
    <property type="evidence" value="ECO:0007669"/>
    <property type="project" value="UniProtKB-KW"/>
</dbReference>
<feature type="binding site" evidence="1">
    <location>
        <position position="437"/>
    </location>
    <ligand>
        <name>Zn(2+)</name>
        <dbReference type="ChEBI" id="CHEBI:29105"/>
        <note>catalytic</note>
    </ligand>
</feature>
<feature type="active site" evidence="1">
    <location>
        <position position="434"/>
    </location>
</feature>
<feature type="binding site" evidence="1">
    <location>
        <position position="443"/>
    </location>
    <ligand>
        <name>Zn(2+)</name>
        <dbReference type="ChEBI" id="CHEBI:29105"/>
        <note>catalytic</note>
    </ligand>
</feature>
<feature type="chain" id="PRO_5025488250" evidence="3">
    <location>
        <begin position="24"/>
        <end position="623"/>
    </location>
</feature>